<name>A0ABY4S9F7_AQUTE</name>
<feature type="domain" description="YgjP-like metallopeptidase" evidence="1">
    <location>
        <begin position="63"/>
        <end position="276"/>
    </location>
</feature>
<evidence type="ECO:0000313" key="2">
    <source>
        <dbReference type="EMBL" id="URI09628.1"/>
    </source>
</evidence>
<gene>
    <name evidence="2" type="ORF">MW290_29190</name>
</gene>
<sequence>MNPAGAAAAQQLALFDRAGAAEPAPDEAPREAAAGFRHPQATHELLLDGHRVAYLLRRARRRSIGFVVGAEGLAVSAPRWVRLADVEDALRSKGAWVLRKLQEQRERAHQQLAARVVWGDGAEFPFLGQPVRVKLDTSVTGAQFVPPEPGSGQPAGLRVGLPATAAPAQVRDAVQAWLQRQARRVFEARCQHYAPAMGVTVRRLSLSSAATRWGSASASGAIRLNWRLIHFSESTIDYVVVHELAHLIEMNHSQAFWQVVREALPGFEDARAPLRHTVLPSWD</sequence>
<dbReference type="RefSeq" id="WP_250197852.1">
    <property type="nucleotide sequence ID" value="NZ_CP097636.1"/>
</dbReference>
<proteinExistence type="predicted"/>
<dbReference type="Pfam" id="PF01863">
    <property type="entry name" value="YgjP-like"/>
    <property type="match status" value="1"/>
</dbReference>
<dbReference type="InterPro" id="IPR002725">
    <property type="entry name" value="YgjP-like_metallopeptidase"/>
</dbReference>
<organism evidence="2 3">
    <name type="scientific">Aquincola tertiaricarbonis</name>
    <dbReference type="NCBI Taxonomy" id="391953"/>
    <lineage>
        <taxon>Bacteria</taxon>
        <taxon>Pseudomonadati</taxon>
        <taxon>Pseudomonadota</taxon>
        <taxon>Betaproteobacteria</taxon>
        <taxon>Burkholderiales</taxon>
        <taxon>Sphaerotilaceae</taxon>
        <taxon>Aquincola</taxon>
    </lineage>
</organism>
<dbReference type="PANTHER" id="PTHR30399:SF1">
    <property type="entry name" value="UTP PYROPHOSPHATASE"/>
    <property type="match status" value="1"/>
</dbReference>
<dbReference type="EMBL" id="CP097636">
    <property type="protein sequence ID" value="URI09628.1"/>
    <property type="molecule type" value="Genomic_DNA"/>
</dbReference>
<dbReference type="Proteomes" id="UP001056201">
    <property type="component" value="Chromosome 2"/>
</dbReference>
<dbReference type="InterPro" id="IPR053136">
    <property type="entry name" value="UTP_pyrophosphatase-like"/>
</dbReference>
<accession>A0ABY4S9F7</accession>
<evidence type="ECO:0000259" key="1">
    <source>
        <dbReference type="Pfam" id="PF01863"/>
    </source>
</evidence>
<protein>
    <submittedName>
        <fullName evidence="2">M48 family metallopeptidase</fullName>
    </submittedName>
</protein>
<dbReference type="Gene3D" id="3.30.2010.10">
    <property type="entry name" value="Metalloproteases ('zincins'), catalytic domain"/>
    <property type="match status" value="1"/>
</dbReference>
<reference evidence="2" key="1">
    <citation type="submission" date="2022-05" db="EMBL/GenBank/DDBJ databases">
        <title>An RpoN-dependent PEP-CTERM gene is involved in floc formation of an Aquincola tertiaricarbonis strain.</title>
        <authorList>
            <person name="Qiu D."/>
            <person name="Xia M."/>
        </authorList>
    </citation>
    <scope>NUCLEOTIDE SEQUENCE</scope>
    <source>
        <strain evidence="2">RN12</strain>
    </source>
</reference>
<evidence type="ECO:0000313" key="3">
    <source>
        <dbReference type="Proteomes" id="UP001056201"/>
    </source>
</evidence>
<dbReference type="CDD" id="cd07344">
    <property type="entry name" value="M48_yhfN_like"/>
    <property type="match status" value="1"/>
</dbReference>
<keyword evidence="3" id="KW-1185">Reference proteome</keyword>
<dbReference type="PANTHER" id="PTHR30399">
    <property type="entry name" value="UNCHARACTERIZED PROTEIN YGJP"/>
    <property type="match status" value="1"/>
</dbReference>